<organism evidence="1 2">
    <name type="scientific">Mycobacterium tuberculosis</name>
    <dbReference type="NCBI Taxonomy" id="1773"/>
    <lineage>
        <taxon>Bacteria</taxon>
        <taxon>Bacillati</taxon>
        <taxon>Actinomycetota</taxon>
        <taxon>Actinomycetes</taxon>
        <taxon>Mycobacteriales</taxon>
        <taxon>Mycobacteriaceae</taxon>
        <taxon>Mycobacterium</taxon>
        <taxon>Mycobacterium tuberculosis complex</taxon>
    </lineage>
</organism>
<accession>A0A916LHK4</accession>
<gene>
    <name evidence="1" type="ORF">ERS007739_05631</name>
</gene>
<dbReference type="EMBL" id="CSBK01004912">
    <property type="protein sequence ID" value="CPC25813.1"/>
    <property type="molecule type" value="Genomic_DNA"/>
</dbReference>
<evidence type="ECO:0000313" key="1">
    <source>
        <dbReference type="EMBL" id="CPC25813.1"/>
    </source>
</evidence>
<dbReference type="Proteomes" id="UP000039021">
    <property type="component" value="Unassembled WGS sequence"/>
</dbReference>
<sequence>MACKTKGGPGSGDSGTFSRCISQPAMLWNSGAAECPGAPSELRAGLSNMMPIT</sequence>
<name>A0A916LHK4_MYCTX</name>
<reference evidence="2" key="1">
    <citation type="submission" date="2015-03" db="EMBL/GenBank/DDBJ databases">
        <authorList>
            <consortium name="Pathogen Informatics"/>
        </authorList>
    </citation>
    <scope>NUCLEOTIDE SEQUENCE [LARGE SCALE GENOMIC DNA]</scope>
    <source>
        <strain evidence="2">N09902308</strain>
    </source>
</reference>
<proteinExistence type="predicted"/>
<evidence type="ECO:0000313" key="2">
    <source>
        <dbReference type="Proteomes" id="UP000039021"/>
    </source>
</evidence>
<dbReference type="AlphaFoldDB" id="A0A916LHK4"/>
<protein>
    <submittedName>
        <fullName evidence="1">Uncharacterized protein</fullName>
    </submittedName>
</protein>
<comment type="caution">
    <text evidence="1">The sequence shown here is derived from an EMBL/GenBank/DDBJ whole genome shotgun (WGS) entry which is preliminary data.</text>
</comment>